<organism evidence="1 2">
    <name type="scientific">Cytophaga hutchinsonii (strain ATCC 33406 / DSM 1761 / CIP 103989 / NBRC 15051 / NCIMB 9469 / D465)</name>
    <dbReference type="NCBI Taxonomy" id="269798"/>
    <lineage>
        <taxon>Bacteria</taxon>
        <taxon>Pseudomonadati</taxon>
        <taxon>Bacteroidota</taxon>
        <taxon>Cytophagia</taxon>
        <taxon>Cytophagales</taxon>
        <taxon>Cytophagaceae</taxon>
        <taxon>Cytophaga</taxon>
    </lineage>
</organism>
<dbReference type="EMBL" id="CP000383">
    <property type="protein sequence ID" value="ABG59638.1"/>
    <property type="molecule type" value="Genomic_DNA"/>
</dbReference>
<name>A0A6N4ST71_CYTH3</name>
<evidence type="ECO:0000313" key="2">
    <source>
        <dbReference type="Proteomes" id="UP000001822"/>
    </source>
</evidence>
<sequence length="56" mass="6335">MRLQLLGNDFILLSLKKCETGKKTISMIKKNGLSGFVINRILINHSLGSDERNVFE</sequence>
<protein>
    <submittedName>
        <fullName evidence="1">Uncharacterized protein</fullName>
    </submittedName>
</protein>
<dbReference type="Proteomes" id="UP000001822">
    <property type="component" value="Chromosome"/>
</dbReference>
<gene>
    <name evidence="1" type="ordered locus">CHU_2381</name>
</gene>
<dbReference type="AlphaFoldDB" id="A0A6N4ST71"/>
<keyword evidence="2" id="KW-1185">Reference proteome</keyword>
<reference evidence="1 2" key="1">
    <citation type="journal article" date="2007" name="Appl. Environ. Microbiol.">
        <title>Genome sequence of the cellulolytic gliding bacterium Cytophaga hutchinsonii.</title>
        <authorList>
            <person name="Xie G."/>
            <person name="Bruce D.C."/>
            <person name="Challacombe J.F."/>
            <person name="Chertkov O."/>
            <person name="Detter J.C."/>
            <person name="Gilna P."/>
            <person name="Han C.S."/>
            <person name="Lucas S."/>
            <person name="Misra M."/>
            <person name="Myers G.L."/>
            <person name="Richardson P."/>
            <person name="Tapia R."/>
            <person name="Thayer N."/>
            <person name="Thompson L.S."/>
            <person name="Brettin T.S."/>
            <person name="Henrissat B."/>
            <person name="Wilson D.B."/>
            <person name="McBride M.J."/>
        </authorList>
    </citation>
    <scope>NUCLEOTIDE SEQUENCE [LARGE SCALE GENOMIC DNA]</scope>
    <source>
        <strain evidence="2">ATCC 33406 / DSM 1761 / CIP 103989 / NBRC 15051 / NCIMB 9469 / D465</strain>
    </source>
</reference>
<proteinExistence type="predicted"/>
<dbReference type="KEGG" id="chu:CHU_2381"/>
<accession>A0A6N4ST71</accession>
<evidence type="ECO:0000313" key="1">
    <source>
        <dbReference type="EMBL" id="ABG59638.1"/>
    </source>
</evidence>